<dbReference type="PANTHER" id="PTHR42648:SF11">
    <property type="entry name" value="TRANSPOSON TY4-P GAG-POL POLYPROTEIN"/>
    <property type="match status" value="1"/>
</dbReference>
<evidence type="ECO:0000259" key="12">
    <source>
        <dbReference type="Pfam" id="PF07727"/>
    </source>
</evidence>
<keyword evidence="6" id="KW-0229">DNA integration</keyword>
<accession>A0A6L2JGX5</accession>
<feature type="compositionally biased region" description="Basic residues" evidence="11">
    <location>
        <begin position="570"/>
        <end position="587"/>
    </location>
</feature>
<proteinExistence type="predicted"/>
<sequence>MAPSVISSNFGTLNKLAKDGLARGILKLKFKKDHLCSAYALGKIKKSSYQPKAEDNNQEKLYLLHMDLCGPMCVESIDGEKYILVIVNDYLRFTSVKFLRSKDEAPDAIIKCIKNIQVRLNATFFQVADTPRAVDLADSPVSTSIDQDAPSTSIPSIQEQEQSRIIYQGVKESPKTPHFHDDQLHKTLYEDSTSQGSSSNVWPSHTSFELLGKWTKNYPIANVIRDPFRSNDKEAMLEPSWIDAMQEEIHEFERLQVWELVPCPDLIMISTRGKIDFKESFAPVAKIEAIRIFIANAPTKNMTIYQMDVKTTFLNGELREVVYVSQPEGFVDPEKPNHVYRLKKALYGLKQAPRACDPIDTPMMNKSTLDKDLQGKPVDPTHYHGTIDRGHWYSKDFCITLTAYADADHVGCQDTRQSTSGSAQFLGDNFKTINSIAAQQVALDNALVAPENRVQIGKYNMRTDPTKTPKEPTYQVVLDALALSPLYLAFLIAVEVLEIYMHQFWHTITKIKDSSSLLNQEFVVPPSFDEEIVSFIKELGYTSDIYSVSKDSTTDKTYLAFATRAATPKKATKSKKPTSPSKKKTLVAKKAPSKAERGKRIQLLSDAELLEEAQLKKAIKQRRRETNIHQAGGSSEGVGLELKVPEEHKGKSSDTKSSDERTESDDDDKAVDLNKTDDEEENEFVHKPDDYVPTHDENVDDEEFDRFNKDMYSDVNVEMKDIELE</sequence>
<keyword evidence="8" id="KW-0548">Nucleotidyltransferase</keyword>
<evidence type="ECO:0000256" key="1">
    <source>
        <dbReference type="ARBA" id="ARBA00022722"/>
    </source>
</evidence>
<dbReference type="Gene3D" id="3.30.420.10">
    <property type="entry name" value="Ribonuclease H-like superfamily/Ribonuclease H"/>
    <property type="match status" value="1"/>
</dbReference>
<evidence type="ECO:0000256" key="5">
    <source>
        <dbReference type="ARBA" id="ARBA00022842"/>
    </source>
</evidence>
<gene>
    <name evidence="13" type="ORF">Tci_007920</name>
</gene>
<evidence type="ECO:0000256" key="8">
    <source>
        <dbReference type="ARBA" id="ARBA00022932"/>
    </source>
</evidence>
<evidence type="ECO:0000256" key="2">
    <source>
        <dbReference type="ARBA" id="ARBA00022723"/>
    </source>
</evidence>
<dbReference type="AlphaFoldDB" id="A0A6L2JGX5"/>
<dbReference type="InterPro" id="IPR013103">
    <property type="entry name" value="RVT_2"/>
</dbReference>
<keyword evidence="4" id="KW-0378">Hydrolase</keyword>
<evidence type="ECO:0000256" key="11">
    <source>
        <dbReference type="SAM" id="MobiDB-lite"/>
    </source>
</evidence>
<dbReference type="InterPro" id="IPR039537">
    <property type="entry name" value="Retrotran_Ty1/copia-like"/>
</dbReference>
<keyword evidence="9" id="KW-0233">DNA recombination</keyword>
<evidence type="ECO:0000256" key="6">
    <source>
        <dbReference type="ARBA" id="ARBA00022908"/>
    </source>
</evidence>
<name>A0A6L2JGX5_TANCI</name>
<evidence type="ECO:0000256" key="7">
    <source>
        <dbReference type="ARBA" id="ARBA00022918"/>
    </source>
</evidence>
<dbReference type="GO" id="GO:0004519">
    <property type="term" value="F:endonuclease activity"/>
    <property type="evidence" value="ECO:0007669"/>
    <property type="project" value="UniProtKB-KW"/>
</dbReference>
<dbReference type="GO" id="GO:0006310">
    <property type="term" value="P:DNA recombination"/>
    <property type="evidence" value="ECO:0007669"/>
    <property type="project" value="UniProtKB-KW"/>
</dbReference>
<keyword evidence="8" id="KW-0808">Transferase</keyword>
<keyword evidence="2" id="KW-0479">Metal-binding</keyword>
<dbReference type="InterPro" id="IPR036397">
    <property type="entry name" value="RNaseH_sf"/>
</dbReference>
<keyword evidence="7" id="KW-0695">RNA-directed DNA polymerase</keyword>
<dbReference type="GO" id="GO:0003964">
    <property type="term" value="F:RNA-directed DNA polymerase activity"/>
    <property type="evidence" value="ECO:0007669"/>
    <property type="project" value="UniProtKB-KW"/>
</dbReference>
<keyword evidence="8" id="KW-0239">DNA-directed DNA polymerase</keyword>
<dbReference type="GO" id="GO:0003676">
    <property type="term" value="F:nucleic acid binding"/>
    <property type="evidence" value="ECO:0007669"/>
    <property type="project" value="InterPro"/>
</dbReference>
<feature type="domain" description="Reverse transcriptase Ty1/copia-type" evidence="12">
    <location>
        <begin position="272"/>
        <end position="357"/>
    </location>
</feature>
<keyword evidence="10" id="KW-0511">Multifunctional enzyme</keyword>
<evidence type="ECO:0000256" key="3">
    <source>
        <dbReference type="ARBA" id="ARBA00022759"/>
    </source>
</evidence>
<evidence type="ECO:0000313" key="13">
    <source>
        <dbReference type="EMBL" id="GEU35942.1"/>
    </source>
</evidence>
<keyword evidence="1" id="KW-0540">Nuclease</keyword>
<evidence type="ECO:0000256" key="9">
    <source>
        <dbReference type="ARBA" id="ARBA00023172"/>
    </source>
</evidence>
<dbReference type="GO" id="GO:0003887">
    <property type="term" value="F:DNA-directed DNA polymerase activity"/>
    <property type="evidence" value="ECO:0007669"/>
    <property type="project" value="UniProtKB-KW"/>
</dbReference>
<reference evidence="13" key="1">
    <citation type="journal article" date="2019" name="Sci. Rep.">
        <title>Draft genome of Tanacetum cinerariifolium, the natural source of mosquito coil.</title>
        <authorList>
            <person name="Yamashiro T."/>
            <person name="Shiraishi A."/>
            <person name="Satake H."/>
            <person name="Nakayama K."/>
        </authorList>
    </citation>
    <scope>NUCLEOTIDE SEQUENCE</scope>
</reference>
<keyword evidence="5" id="KW-0460">Magnesium</keyword>
<organism evidence="13">
    <name type="scientific">Tanacetum cinerariifolium</name>
    <name type="common">Dalmatian daisy</name>
    <name type="synonym">Chrysanthemum cinerariifolium</name>
    <dbReference type="NCBI Taxonomy" id="118510"/>
    <lineage>
        <taxon>Eukaryota</taxon>
        <taxon>Viridiplantae</taxon>
        <taxon>Streptophyta</taxon>
        <taxon>Embryophyta</taxon>
        <taxon>Tracheophyta</taxon>
        <taxon>Spermatophyta</taxon>
        <taxon>Magnoliopsida</taxon>
        <taxon>eudicotyledons</taxon>
        <taxon>Gunneridae</taxon>
        <taxon>Pentapetalae</taxon>
        <taxon>asterids</taxon>
        <taxon>campanulids</taxon>
        <taxon>Asterales</taxon>
        <taxon>Asteraceae</taxon>
        <taxon>Asteroideae</taxon>
        <taxon>Anthemideae</taxon>
        <taxon>Anthemidinae</taxon>
        <taxon>Tanacetum</taxon>
    </lineage>
</organism>
<dbReference type="GO" id="GO:0016787">
    <property type="term" value="F:hydrolase activity"/>
    <property type="evidence" value="ECO:0007669"/>
    <property type="project" value="UniProtKB-KW"/>
</dbReference>
<evidence type="ECO:0000256" key="10">
    <source>
        <dbReference type="ARBA" id="ARBA00023268"/>
    </source>
</evidence>
<evidence type="ECO:0000256" key="4">
    <source>
        <dbReference type="ARBA" id="ARBA00022801"/>
    </source>
</evidence>
<feature type="compositionally biased region" description="Basic and acidic residues" evidence="11">
    <location>
        <begin position="683"/>
        <end position="697"/>
    </location>
</feature>
<dbReference type="Pfam" id="PF07727">
    <property type="entry name" value="RVT_2"/>
    <property type="match status" value="1"/>
</dbReference>
<feature type="compositionally biased region" description="Basic and acidic residues" evidence="11">
    <location>
        <begin position="643"/>
        <end position="661"/>
    </location>
</feature>
<dbReference type="EMBL" id="BKCJ010000751">
    <property type="protein sequence ID" value="GEU35942.1"/>
    <property type="molecule type" value="Genomic_DNA"/>
</dbReference>
<feature type="region of interest" description="Disordered" evidence="11">
    <location>
        <begin position="619"/>
        <end position="700"/>
    </location>
</feature>
<keyword evidence="3" id="KW-0255">Endonuclease</keyword>
<dbReference type="GO" id="GO:0015074">
    <property type="term" value="P:DNA integration"/>
    <property type="evidence" value="ECO:0007669"/>
    <property type="project" value="UniProtKB-KW"/>
</dbReference>
<dbReference type="PANTHER" id="PTHR42648">
    <property type="entry name" value="TRANSPOSASE, PUTATIVE-RELATED"/>
    <property type="match status" value="1"/>
</dbReference>
<comment type="caution">
    <text evidence="13">The sequence shown here is derived from an EMBL/GenBank/DDBJ whole genome shotgun (WGS) entry which is preliminary data.</text>
</comment>
<protein>
    <recommendedName>
        <fullName evidence="12">Reverse transcriptase Ty1/copia-type domain-containing protein</fullName>
    </recommendedName>
</protein>
<dbReference type="GO" id="GO:0046872">
    <property type="term" value="F:metal ion binding"/>
    <property type="evidence" value="ECO:0007669"/>
    <property type="project" value="UniProtKB-KW"/>
</dbReference>
<feature type="region of interest" description="Disordered" evidence="11">
    <location>
        <begin position="569"/>
        <end position="599"/>
    </location>
</feature>